<dbReference type="AlphaFoldDB" id="A0A089QJC9"/>
<proteinExistence type="predicted"/>
<geneLocation type="plasmid" evidence="1 2">
    <name>pLMP1046</name>
</geneLocation>
<accession>A0A089QJC9</accession>
<dbReference type="Proteomes" id="UP000029488">
    <property type="component" value="Plasmid pLMP1046"/>
</dbReference>
<keyword evidence="1" id="KW-0614">Plasmid</keyword>
<sequence length="103" mass="11931">MNTLNELLNIKRKNTVLKSVYVTNKRFDGVLIVEVEPYDTTGFNAINTTPSRYEKAVETITKAVRKYFDGKEKEVWINIYSDVYGANENIYKINQGKFISELI</sequence>
<protein>
    <submittedName>
        <fullName evidence="1">Uncharacterized protein</fullName>
    </submittedName>
</protein>
<dbReference type="KEGG" id="lsj:LSJ_4076"/>
<dbReference type="EMBL" id="CP007649">
    <property type="protein sequence ID" value="AIR11853.1"/>
    <property type="molecule type" value="Genomic_DNA"/>
</dbReference>
<organism evidence="1 2">
    <name type="scientific">Ligilactobacillus salivarius</name>
    <dbReference type="NCBI Taxonomy" id="1624"/>
    <lineage>
        <taxon>Bacteria</taxon>
        <taxon>Bacillati</taxon>
        <taxon>Bacillota</taxon>
        <taxon>Bacilli</taxon>
        <taxon>Lactobacillales</taxon>
        <taxon>Lactobacillaceae</taxon>
        <taxon>Ligilactobacillus</taxon>
    </lineage>
</organism>
<evidence type="ECO:0000313" key="2">
    <source>
        <dbReference type="Proteomes" id="UP000029488"/>
    </source>
</evidence>
<dbReference type="RefSeq" id="WP_044005987.1">
    <property type="nucleotide sequence ID" value="NZ_CP007649.1"/>
</dbReference>
<gene>
    <name evidence="1" type="ORF">LSJ_4076</name>
</gene>
<evidence type="ECO:0000313" key="1">
    <source>
        <dbReference type="EMBL" id="AIR11853.1"/>
    </source>
</evidence>
<name>A0A089QJC9_9LACO</name>
<reference evidence="1 2" key="1">
    <citation type="journal article" date="2014" name="BMC Genomics">
        <title>Unusual genome complexity in Lactobacillus salivarius JCM1046.</title>
        <authorList>
            <person name="Raftis E.J."/>
            <person name="Forde B.M."/>
            <person name="Claesson M.J."/>
            <person name="O'Toole P.W."/>
        </authorList>
    </citation>
    <scope>NUCLEOTIDE SEQUENCE [LARGE SCALE GENOMIC DNA]</scope>
    <source>
        <strain evidence="1 2">JCM1046</strain>
        <plasmid evidence="1 2">pLMP1046</plasmid>
    </source>
</reference>